<organism evidence="3 4">
    <name type="scientific">Gasterosteus aculeatus aculeatus</name>
    <name type="common">three-spined stickleback</name>
    <dbReference type="NCBI Taxonomy" id="481459"/>
    <lineage>
        <taxon>Eukaryota</taxon>
        <taxon>Metazoa</taxon>
        <taxon>Chordata</taxon>
        <taxon>Craniata</taxon>
        <taxon>Vertebrata</taxon>
        <taxon>Euteleostomi</taxon>
        <taxon>Actinopterygii</taxon>
        <taxon>Neopterygii</taxon>
        <taxon>Teleostei</taxon>
        <taxon>Neoteleostei</taxon>
        <taxon>Acanthomorphata</taxon>
        <taxon>Eupercaria</taxon>
        <taxon>Perciformes</taxon>
        <taxon>Cottioidei</taxon>
        <taxon>Gasterosteales</taxon>
        <taxon>Gasterosteidae</taxon>
        <taxon>Gasterosteus</taxon>
    </lineage>
</organism>
<evidence type="ECO:0000313" key="3">
    <source>
        <dbReference type="Ensembl" id="ENSGACP00000068276.1"/>
    </source>
</evidence>
<feature type="signal peptide" evidence="2">
    <location>
        <begin position="1"/>
        <end position="16"/>
    </location>
</feature>
<keyword evidence="2" id="KW-0732">Signal</keyword>
<proteinExistence type="predicted"/>
<reference evidence="3" key="2">
    <citation type="submission" date="2025-08" db="UniProtKB">
        <authorList>
            <consortium name="Ensembl"/>
        </authorList>
    </citation>
    <scope>IDENTIFICATION</scope>
</reference>
<evidence type="ECO:0000313" key="4">
    <source>
        <dbReference type="Proteomes" id="UP000007635"/>
    </source>
</evidence>
<feature type="chain" id="PRO_5043031501" evidence="2">
    <location>
        <begin position="17"/>
        <end position="158"/>
    </location>
</feature>
<reference evidence="3 4" key="1">
    <citation type="journal article" date="2021" name="G3 (Bethesda)">
        <title>Improved contiguity of the threespine stickleback genome using long-read sequencing.</title>
        <authorList>
            <person name="Nath S."/>
            <person name="Shaw D.E."/>
            <person name="White M.A."/>
        </authorList>
    </citation>
    <scope>NUCLEOTIDE SEQUENCE [LARGE SCALE GENOMIC DNA]</scope>
    <source>
        <strain evidence="3 4">Lake Benthic</strain>
    </source>
</reference>
<accession>A0AAQ4RWV5</accession>
<evidence type="ECO:0000256" key="2">
    <source>
        <dbReference type="SAM" id="SignalP"/>
    </source>
</evidence>
<dbReference type="AlphaFoldDB" id="A0AAQ4RWV5"/>
<keyword evidence="4" id="KW-1185">Reference proteome</keyword>
<dbReference type="Ensembl" id="ENSGACT00000083800.1">
    <property type="protein sequence ID" value="ENSGACP00000068276.1"/>
    <property type="gene ID" value="ENSGACG00000034554.1"/>
</dbReference>
<name>A0AAQ4RWV5_GASAC</name>
<reference evidence="3" key="3">
    <citation type="submission" date="2025-09" db="UniProtKB">
        <authorList>
            <consortium name="Ensembl"/>
        </authorList>
    </citation>
    <scope>IDENTIFICATION</scope>
</reference>
<protein>
    <submittedName>
        <fullName evidence="3">Uncharacterized protein</fullName>
    </submittedName>
</protein>
<dbReference type="Proteomes" id="UP000007635">
    <property type="component" value="Chromosome XI"/>
</dbReference>
<feature type="region of interest" description="Disordered" evidence="1">
    <location>
        <begin position="58"/>
        <end position="83"/>
    </location>
</feature>
<evidence type="ECO:0000256" key="1">
    <source>
        <dbReference type="SAM" id="MobiDB-lite"/>
    </source>
</evidence>
<feature type="compositionally biased region" description="Polar residues" evidence="1">
    <location>
        <begin position="59"/>
        <end position="77"/>
    </location>
</feature>
<dbReference type="GeneTree" id="ENSGT00940000176980"/>
<sequence length="158" mass="17210">MYDICLILEGLLSLQALHICIWGNRIAQYIQFSLRCSNIQEHAHVAAVSVAEEAGLQQHPLQKTEQPAKSQPSSPERNGQAEIMQRAAWAPSPCAHLHLGGQTGHKWAEGFTACSDPAKHDGMDEIPGMRACSTTREHRIPLPAIELGGTVLVTTKTV</sequence>